<feature type="transmembrane region" description="Helical" evidence="7">
    <location>
        <begin position="57"/>
        <end position="78"/>
    </location>
</feature>
<dbReference type="NCBIfam" id="TIGR00544">
    <property type="entry name" value="lgt"/>
    <property type="match status" value="1"/>
</dbReference>
<feature type="transmembrane region" description="Helical" evidence="7">
    <location>
        <begin position="259"/>
        <end position="276"/>
    </location>
</feature>
<evidence type="ECO:0000256" key="7">
    <source>
        <dbReference type="HAMAP-Rule" id="MF_01147"/>
    </source>
</evidence>
<comment type="caution">
    <text evidence="8">The sequence shown here is derived from an EMBL/GenBank/DDBJ whole genome shotgun (WGS) entry which is preliminary data.</text>
</comment>
<dbReference type="GO" id="GO:0008961">
    <property type="term" value="F:phosphatidylglycerol-prolipoprotein diacylglyceryl transferase activity"/>
    <property type="evidence" value="ECO:0007669"/>
    <property type="project" value="UniProtKB-UniRule"/>
</dbReference>
<keyword evidence="9" id="KW-1185">Reference proteome</keyword>
<dbReference type="HAMAP" id="MF_01147">
    <property type="entry name" value="Lgt"/>
    <property type="match status" value="1"/>
</dbReference>
<dbReference type="PANTHER" id="PTHR30589">
    <property type="entry name" value="PROLIPOPROTEIN DIACYLGLYCERYL TRANSFERASE"/>
    <property type="match status" value="1"/>
</dbReference>
<dbReference type="Proteomes" id="UP000474296">
    <property type="component" value="Unassembled WGS sequence"/>
</dbReference>
<dbReference type="AlphaFoldDB" id="A0A6M0CLN6"/>
<proteinExistence type="inferred from homology"/>
<dbReference type="GO" id="GO:0005886">
    <property type="term" value="C:plasma membrane"/>
    <property type="evidence" value="ECO:0007669"/>
    <property type="project" value="UniProtKB-SubCell"/>
</dbReference>
<feature type="transmembrane region" description="Helical" evidence="7">
    <location>
        <begin position="144"/>
        <end position="165"/>
    </location>
</feature>
<feature type="transmembrane region" description="Helical" evidence="7">
    <location>
        <begin position="25"/>
        <end position="45"/>
    </location>
</feature>
<comment type="catalytic activity">
    <reaction evidence="7">
        <text>L-cysteinyl-[prolipoprotein] + a 1,2-diacyl-sn-glycero-3-phospho-(1'-sn-glycerol) = an S-1,2-diacyl-sn-glyceryl-L-cysteinyl-[prolipoprotein] + sn-glycerol 1-phosphate + H(+)</text>
        <dbReference type="Rhea" id="RHEA:56712"/>
        <dbReference type="Rhea" id="RHEA-COMP:14679"/>
        <dbReference type="Rhea" id="RHEA-COMP:14680"/>
        <dbReference type="ChEBI" id="CHEBI:15378"/>
        <dbReference type="ChEBI" id="CHEBI:29950"/>
        <dbReference type="ChEBI" id="CHEBI:57685"/>
        <dbReference type="ChEBI" id="CHEBI:64716"/>
        <dbReference type="ChEBI" id="CHEBI:140658"/>
        <dbReference type="EC" id="2.5.1.145"/>
    </reaction>
</comment>
<reference evidence="8 9" key="1">
    <citation type="submission" date="2020-01" db="EMBL/GenBank/DDBJ databases">
        <title>Spongiivirga citrea KCTC 32990T.</title>
        <authorList>
            <person name="Wang G."/>
        </authorList>
    </citation>
    <scope>NUCLEOTIDE SEQUENCE [LARGE SCALE GENOMIC DNA]</scope>
    <source>
        <strain evidence="8 9">KCTC 32990</strain>
    </source>
</reference>
<dbReference type="PANTHER" id="PTHR30589:SF0">
    <property type="entry name" value="PHOSPHATIDYLGLYCEROL--PROLIPOPROTEIN DIACYLGLYCERYL TRANSFERASE"/>
    <property type="match status" value="1"/>
</dbReference>
<evidence type="ECO:0000256" key="4">
    <source>
        <dbReference type="ARBA" id="ARBA00022692"/>
    </source>
</evidence>
<feature type="transmembrane region" description="Helical" evidence="7">
    <location>
        <begin position="113"/>
        <end position="132"/>
    </location>
</feature>
<comment type="similarity">
    <text evidence="1 7">Belongs to the Lgt family.</text>
</comment>
<feature type="binding site" evidence="7">
    <location>
        <position position="160"/>
    </location>
    <ligand>
        <name>a 1,2-diacyl-sn-glycero-3-phospho-(1'-sn-glycerol)</name>
        <dbReference type="ChEBI" id="CHEBI:64716"/>
    </ligand>
</feature>
<keyword evidence="5 7" id="KW-1133">Transmembrane helix</keyword>
<evidence type="ECO:0000313" key="9">
    <source>
        <dbReference type="Proteomes" id="UP000474296"/>
    </source>
</evidence>
<dbReference type="EMBL" id="JAABOQ010000006">
    <property type="protein sequence ID" value="NER18582.1"/>
    <property type="molecule type" value="Genomic_DNA"/>
</dbReference>
<evidence type="ECO:0000256" key="1">
    <source>
        <dbReference type="ARBA" id="ARBA00007150"/>
    </source>
</evidence>
<dbReference type="Pfam" id="PF01790">
    <property type="entry name" value="LGT"/>
    <property type="match status" value="1"/>
</dbReference>
<keyword evidence="4 7" id="KW-0812">Transmembrane</keyword>
<sequence>MTTFPLSFTWNPSEGIDLGFYEIKYYSLMWVVAFAIGFYITKKIFNKEGRSADELDSLFIYSMVSIMVGARLGHVLFYQTELLWESPFEVFLPISKPTGVGIFEFSKYKFSGFRGLASHGAAIAMIIGMYYYSKKVIKKPLLWVLDRVVIPCAFGAIAIRLGNFFNSEMIGKPSGSEWGVIFAKIDNVVRHPGQLYEAFGYVFVFATLMFLYWKKEAGKKLGTLFGTFLVMLMGVRFIVEYFKIEQVDGREDWVLGLNTGQLLSIPFVLIGIYFIVKANKKVATT</sequence>
<keyword evidence="2 7" id="KW-1003">Cell membrane</keyword>
<comment type="function">
    <text evidence="7">Catalyzes the transfer of the diacylglyceryl group from phosphatidylglycerol to the sulfhydryl group of the N-terminal cysteine of a prolipoprotein, the first step in the formation of mature lipoproteins.</text>
</comment>
<evidence type="ECO:0000256" key="2">
    <source>
        <dbReference type="ARBA" id="ARBA00022475"/>
    </source>
</evidence>
<dbReference type="PROSITE" id="PS01311">
    <property type="entry name" value="LGT"/>
    <property type="match status" value="1"/>
</dbReference>
<dbReference type="UniPathway" id="UPA00664"/>
<evidence type="ECO:0000313" key="8">
    <source>
        <dbReference type="EMBL" id="NER18582.1"/>
    </source>
</evidence>
<accession>A0A6M0CLN6</accession>
<gene>
    <name evidence="7 8" type="primary">lgt</name>
    <name evidence="8" type="ORF">GWK10_15285</name>
</gene>
<dbReference type="InterPro" id="IPR001640">
    <property type="entry name" value="Lgt"/>
</dbReference>
<keyword evidence="6 7" id="KW-0472">Membrane</keyword>
<evidence type="ECO:0000256" key="5">
    <source>
        <dbReference type="ARBA" id="ARBA00022989"/>
    </source>
</evidence>
<comment type="subcellular location">
    <subcellularLocation>
        <location evidence="7">Cell membrane</location>
        <topology evidence="7">Multi-pass membrane protein</topology>
    </subcellularLocation>
</comment>
<organism evidence="8 9">
    <name type="scientific">Spongiivirga citrea</name>
    <dbReference type="NCBI Taxonomy" id="1481457"/>
    <lineage>
        <taxon>Bacteria</taxon>
        <taxon>Pseudomonadati</taxon>
        <taxon>Bacteroidota</taxon>
        <taxon>Flavobacteriia</taxon>
        <taxon>Flavobacteriales</taxon>
        <taxon>Flavobacteriaceae</taxon>
        <taxon>Spongiivirga</taxon>
    </lineage>
</organism>
<dbReference type="RefSeq" id="WP_164033263.1">
    <property type="nucleotide sequence ID" value="NZ_JAABOQ010000006.1"/>
</dbReference>
<comment type="pathway">
    <text evidence="7">Protein modification; lipoprotein biosynthesis (diacylglyceryl transfer).</text>
</comment>
<dbReference type="GO" id="GO:0042158">
    <property type="term" value="P:lipoprotein biosynthetic process"/>
    <property type="evidence" value="ECO:0007669"/>
    <property type="project" value="UniProtKB-UniRule"/>
</dbReference>
<name>A0A6M0CLN6_9FLAO</name>
<feature type="transmembrane region" description="Helical" evidence="7">
    <location>
        <begin position="221"/>
        <end position="239"/>
    </location>
</feature>
<dbReference type="EC" id="2.5.1.145" evidence="7"/>
<evidence type="ECO:0000256" key="6">
    <source>
        <dbReference type="ARBA" id="ARBA00023136"/>
    </source>
</evidence>
<keyword evidence="3 7" id="KW-0808">Transferase</keyword>
<protein>
    <recommendedName>
        <fullName evidence="7">Phosphatidylglycerol--prolipoprotein diacylglyceryl transferase</fullName>
        <ecNumber evidence="7">2.5.1.145</ecNumber>
    </recommendedName>
</protein>
<evidence type="ECO:0000256" key="3">
    <source>
        <dbReference type="ARBA" id="ARBA00022679"/>
    </source>
</evidence>
<feature type="transmembrane region" description="Helical" evidence="7">
    <location>
        <begin position="198"/>
        <end position="214"/>
    </location>
</feature>
<keyword evidence="8" id="KW-0449">Lipoprotein</keyword>